<dbReference type="AlphaFoldDB" id="A0A5B7F4L8"/>
<proteinExistence type="predicted"/>
<accession>A0A5B7F4L8</accession>
<dbReference type="Proteomes" id="UP000324222">
    <property type="component" value="Unassembled WGS sequence"/>
</dbReference>
<comment type="caution">
    <text evidence="1">The sequence shown here is derived from an EMBL/GenBank/DDBJ whole genome shotgun (WGS) entry which is preliminary data.</text>
</comment>
<dbReference type="EMBL" id="VSRR010004386">
    <property type="protein sequence ID" value="MPC39514.1"/>
    <property type="molecule type" value="Genomic_DNA"/>
</dbReference>
<organism evidence="1 2">
    <name type="scientific">Portunus trituberculatus</name>
    <name type="common">Swimming crab</name>
    <name type="synonym">Neptunus trituberculatus</name>
    <dbReference type="NCBI Taxonomy" id="210409"/>
    <lineage>
        <taxon>Eukaryota</taxon>
        <taxon>Metazoa</taxon>
        <taxon>Ecdysozoa</taxon>
        <taxon>Arthropoda</taxon>
        <taxon>Crustacea</taxon>
        <taxon>Multicrustacea</taxon>
        <taxon>Malacostraca</taxon>
        <taxon>Eumalacostraca</taxon>
        <taxon>Eucarida</taxon>
        <taxon>Decapoda</taxon>
        <taxon>Pleocyemata</taxon>
        <taxon>Brachyura</taxon>
        <taxon>Eubrachyura</taxon>
        <taxon>Portunoidea</taxon>
        <taxon>Portunidae</taxon>
        <taxon>Portuninae</taxon>
        <taxon>Portunus</taxon>
    </lineage>
</organism>
<keyword evidence="2" id="KW-1185">Reference proteome</keyword>
<evidence type="ECO:0000313" key="1">
    <source>
        <dbReference type="EMBL" id="MPC39514.1"/>
    </source>
</evidence>
<name>A0A5B7F4L8_PORTR</name>
<gene>
    <name evidence="1" type="ORF">E2C01_033052</name>
</gene>
<evidence type="ECO:0000313" key="2">
    <source>
        <dbReference type="Proteomes" id="UP000324222"/>
    </source>
</evidence>
<reference evidence="1 2" key="1">
    <citation type="submission" date="2019-05" db="EMBL/GenBank/DDBJ databases">
        <title>Another draft genome of Portunus trituberculatus and its Hox gene families provides insights of decapod evolution.</title>
        <authorList>
            <person name="Jeong J.-H."/>
            <person name="Song I."/>
            <person name="Kim S."/>
            <person name="Choi T."/>
            <person name="Kim D."/>
            <person name="Ryu S."/>
            <person name="Kim W."/>
        </authorList>
    </citation>
    <scope>NUCLEOTIDE SEQUENCE [LARGE SCALE GENOMIC DNA]</scope>
    <source>
        <tissue evidence="1">Muscle</tissue>
    </source>
</reference>
<protein>
    <submittedName>
        <fullName evidence="1">Uncharacterized protein</fullName>
    </submittedName>
</protein>
<sequence>MGERCSTPGEAGVFKRGTNLSFVQQLLSLAVQKAGHPFGGKPFLASCLTCACASKALPTPAARNLSTRLACHTRSKVWAISGARRAVGLPLSGL</sequence>